<reference evidence="1 2" key="1">
    <citation type="submission" date="2019-04" db="EMBL/GenBank/DDBJ databases">
        <title>Draft genome sequence of Rickettsia asiatica Maytaro1284.</title>
        <authorList>
            <person name="Thu M."/>
            <person name="Qiu Y."/>
            <person name="Nakao R."/>
        </authorList>
    </citation>
    <scope>NUCLEOTIDE SEQUENCE [LARGE SCALE GENOMIC DNA]</scope>
    <source>
        <strain evidence="1 2">Maytaro1284</strain>
    </source>
</reference>
<keyword evidence="2" id="KW-1185">Reference proteome</keyword>
<evidence type="ECO:0000313" key="2">
    <source>
        <dbReference type="Proteomes" id="UP000321183"/>
    </source>
</evidence>
<dbReference type="EMBL" id="AP019563">
    <property type="protein sequence ID" value="BBJ31135.1"/>
    <property type="molecule type" value="Genomic_DNA"/>
</dbReference>
<name>A0A510G8Z1_9RICK</name>
<gene>
    <name evidence="1" type="ORF">RAS_02440</name>
</gene>
<proteinExistence type="predicted"/>
<dbReference type="AlphaFoldDB" id="A0A510G8Z1"/>
<sequence length="69" mass="7829">MSHCLRGSKNAFGVIPWLDHGIQKTIKNTKIISILHWIPLQARGGGGMTWVEIDPRKPNLRRNDIECIP</sequence>
<evidence type="ECO:0000313" key="1">
    <source>
        <dbReference type="EMBL" id="BBJ31135.1"/>
    </source>
</evidence>
<protein>
    <submittedName>
        <fullName evidence="1">Uncharacterized protein</fullName>
    </submittedName>
</protein>
<accession>A0A510G8Z1</accession>
<dbReference type="Proteomes" id="UP000321183">
    <property type="component" value="Chromosome"/>
</dbReference>
<dbReference type="KEGG" id="ras:RAS_02440"/>
<organism evidence="1 2">
    <name type="scientific">Rickettsia asiatica</name>
    <dbReference type="NCBI Taxonomy" id="238800"/>
    <lineage>
        <taxon>Bacteria</taxon>
        <taxon>Pseudomonadati</taxon>
        <taxon>Pseudomonadota</taxon>
        <taxon>Alphaproteobacteria</taxon>
        <taxon>Rickettsiales</taxon>
        <taxon>Rickettsiaceae</taxon>
        <taxon>Rickettsieae</taxon>
        <taxon>Rickettsia</taxon>
        <taxon>spotted fever group</taxon>
    </lineage>
</organism>